<sequence length="63" mass="7365">MGISKFDKCVVIKEKIIKGRIEQFYKIINETIDEPDLDKMIFATLHNIAFCDYLLGKEVKDNK</sequence>
<keyword evidence="2" id="KW-1185">Reference proteome</keyword>
<evidence type="ECO:0000313" key="1">
    <source>
        <dbReference type="EMBL" id="MBA9042451.1"/>
    </source>
</evidence>
<comment type="caution">
    <text evidence="1">The sequence shown here is derived from an EMBL/GenBank/DDBJ whole genome shotgun (WGS) entry which is preliminary data.</text>
</comment>
<organism evidence="1 2">
    <name type="scientific">Priestia aryabhattai</name>
    <name type="common">Bacillus aryabhattai</name>
    <dbReference type="NCBI Taxonomy" id="412384"/>
    <lineage>
        <taxon>Bacteria</taxon>
        <taxon>Bacillati</taxon>
        <taxon>Bacillota</taxon>
        <taxon>Bacilli</taxon>
        <taxon>Bacillales</taxon>
        <taxon>Bacillaceae</taxon>
        <taxon>Priestia</taxon>
    </lineage>
</organism>
<dbReference type="Proteomes" id="UP000543174">
    <property type="component" value="Unassembled WGS sequence"/>
</dbReference>
<accession>A0A7W3RHI4</accession>
<evidence type="ECO:0000313" key="2">
    <source>
        <dbReference type="Proteomes" id="UP000543174"/>
    </source>
</evidence>
<reference evidence="1" key="1">
    <citation type="submission" date="2020-08" db="EMBL/GenBank/DDBJ databases">
        <title>Functional genomics of gut bacteria from endangered species of beetles.</title>
        <authorList>
            <person name="Carlos-Shanley C."/>
        </authorList>
    </citation>
    <scope>NUCLEOTIDE SEQUENCE [LARGE SCALE GENOMIC DNA]</scope>
    <source>
        <strain evidence="1">S00060</strain>
    </source>
</reference>
<dbReference type="RefSeq" id="WP_182528077.1">
    <property type="nucleotide sequence ID" value="NZ_JACJHT010000012.1"/>
</dbReference>
<dbReference type="AlphaFoldDB" id="A0A7W3RHI4"/>
<proteinExistence type="predicted"/>
<gene>
    <name evidence="1" type="ORF">HNP21_005586</name>
</gene>
<protein>
    <submittedName>
        <fullName evidence="1">Uncharacterized protein</fullName>
    </submittedName>
</protein>
<dbReference type="EMBL" id="JACJHT010000012">
    <property type="protein sequence ID" value="MBA9042451.1"/>
    <property type="molecule type" value="Genomic_DNA"/>
</dbReference>
<name>A0A7W3RHI4_PRIAR</name>